<feature type="binding site" evidence="2">
    <location>
        <position position="102"/>
    </location>
    <ligand>
        <name>Mn(2+)</name>
        <dbReference type="ChEBI" id="CHEBI:29035"/>
        <label>2</label>
    </ligand>
</feature>
<dbReference type="InterPro" id="IPR002933">
    <property type="entry name" value="Peptidase_M20"/>
</dbReference>
<dbReference type="GO" id="GO:0046872">
    <property type="term" value="F:metal ion binding"/>
    <property type="evidence" value="ECO:0007669"/>
    <property type="project" value="UniProtKB-KW"/>
</dbReference>
<dbReference type="SUPFAM" id="SSF55031">
    <property type="entry name" value="Bacterial exopeptidase dimerisation domain"/>
    <property type="match status" value="1"/>
</dbReference>
<dbReference type="Gene3D" id="3.40.630.10">
    <property type="entry name" value="Zn peptidases"/>
    <property type="match status" value="1"/>
</dbReference>
<comment type="cofactor">
    <cofactor evidence="2">
        <name>Mn(2+)</name>
        <dbReference type="ChEBI" id="CHEBI:29035"/>
    </cofactor>
    <text evidence="2">The Mn(2+) ion enhances activity.</text>
</comment>
<name>A0A420WP07_9PROT</name>
<feature type="binding site" evidence="2">
    <location>
        <position position="361"/>
    </location>
    <ligand>
        <name>Mn(2+)</name>
        <dbReference type="ChEBI" id="CHEBI:29035"/>
        <label>2</label>
    </ligand>
</feature>
<dbReference type="InterPro" id="IPR036264">
    <property type="entry name" value="Bact_exopeptidase_dim_dom"/>
</dbReference>
<keyword evidence="2" id="KW-0479">Metal-binding</keyword>
<dbReference type="InterPro" id="IPR011650">
    <property type="entry name" value="Peptidase_M20_dimer"/>
</dbReference>
<accession>A0A420WP07</accession>
<organism evidence="4 5">
    <name type="scientific">Oceanibaculum indicum</name>
    <dbReference type="NCBI Taxonomy" id="526216"/>
    <lineage>
        <taxon>Bacteria</taxon>
        <taxon>Pseudomonadati</taxon>
        <taxon>Pseudomonadota</taxon>
        <taxon>Alphaproteobacteria</taxon>
        <taxon>Rhodospirillales</taxon>
        <taxon>Oceanibaculaceae</taxon>
        <taxon>Oceanibaculum</taxon>
    </lineage>
</organism>
<dbReference type="Pfam" id="PF07687">
    <property type="entry name" value="M20_dimer"/>
    <property type="match status" value="1"/>
</dbReference>
<sequence length="391" mass="42487">MPIINRIADFQDEMTAWRHHIHTHPETAFEEHKTSAFVAEKLESFGIEVHRGLAGTGIVGKLTGGNGSGRAIGLRADMDALDVHEKNDFEHKSQHEGKMHACGHDGHTTMLLGAAKYLSETKNFDGTVYFIFQPAEENEGGGRVMVEDGLFEKFPVEQVYGMHNWPGLDVGKMAVRTGPMMASFDIFEITVKGKGAHGAMPHMGVDSVVTASQIVNALQTIASRNTHPLDAVVVSVTQIHGGDAYNVLPDEVVLRGTTRSFRPEVQDSIEPAMRRIVDGICQTMGATATVKYERRYPPTINTAPETEIAAQVAAQVVGDGNVHDDLMPSMGSEDFAFMLQQKPGSYVWIGNGSTEGGCMLHNPHYDFNDGVLPIGASYWAKLVETTLGKAA</sequence>
<evidence type="ECO:0000259" key="3">
    <source>
        <dbReference type="Pfam" id="PF07687"/>
    </source>
</evidence>
<dbReference type="GO" id="GO:0019877">
    <property type="term" value="P:diaminopimelate biosynthetic process"/>
    <property type="evidence" value="ECO:0007669"/>
    <property type="project" value="UniProtKB-ARBA"/>
</dbReference>
<dbReference type="SUPFAM" id="SSF53187">
    <property type="entry name" value="Zn-dependent exopeptidases"/>
    <property type="match status" value="1"/>
</dbReference>
<feature type="binding site" evidence="2">
    <location>
        <position position="104"/>
    </location>
    <ligand>
        <name>Mn(2+)</name>
        <dbReference type="ChEBI" id="CHEBI:29035"/>
        <label>2</label>
    </ligand>
</feature>
<dbReference type="OrthoDB" id="9777385at2"/>
<dbReference type="NCBIfam" id="TIGR01891">
    <property type="entry name" value="amidohydrolases"/>
    <property type="match status" value="1"/>
</dbReference>
<evidence type="ECO:0000256" key="1">
    <source>
        <dbReference type="ARBA" id="ARBA00022801"/>
    </source>
</evidence>
<dbReference type="GO" id="GO:0050118">
    <property type="term" value="F:N-acetyldiaminopimelate deacetylase activity"/>
    <property type="evidence" value="ECO:0007669"/>
    <property type="project" value="UniProtKB-ARBA"/>
</dbReference>
<protein>
    <submittedName>
        <fullName evidence="4">Hippurate hydrolase</fullName>
    </submittedName>
</protein>
<dbReference type="PANTHER" id="PTHR11014:SF63">
    <property type="entry name" value="METALLOPEPTIDASE, PUTATIVE (AFU_ORTHOLOGUE AFUA_6G09600)-RELATED"/>
    <property type="match status" value="1"/>
</dbReference>
<dbReference type="RefSeq" id="WP_121217327.1">
    <property type="nucleotide sequence ID" value="NZ_RBIG01000001.1"/>
</dbReference>
<feature type="binding site" evidence="2">
    <location>
        <position position="137"/>
    </location>
    <ligand>
        <name>Mn(2+)</name>
        <dbReference type="ChEBI" id="CHEBI:29035"/>
        <label>2</label>
    </ligand>
</feature>
<dbReference type="PIRSF" id="PIRSF005962">
    <property type="entry name" value="Pept_M20D_amidohydro"/>
    <property type="match status" value="1"/>
</dbReference>
<dbReference type="Pfam" id="PF01546">
    <property type="entry name" value="Peptidase_M20"/>
    <property type="match status" value="1"/>
</dbReference>
<reference evidence="4 5" key="1">
    <citation type="submission" date="2018-10" db="EMBL/GenBank/DDBJ databases">
        <title>Comparative analysis of microorganisms from saline springs in Andes Mountain Range, Colombia.</title>
        <authorList>
            <person name="Rubin E."/>
        </authorList>
    </citation>
    <scope>NUCLEOTIDE SEQUENCE [LARGE SCALE GENOMIC DNA]</scope>
    <source>
        <strain evidence="4 5">USBA 36</strain>
    </source>
</reference>
<dbReference type="EMBL" id="RBIG01000001">
    <property type="protein sequence ID" value="RKQ72757.1"/>
    <property type="molecule type" value="Genomic_DNA"/>
</dbReference>
<dbReference type="Proteomes" id="UP000277424">
    <property type="component" value="Unassembled WGS sequence"/>
</dbReference>
<gene>
    <name evidence="4" type="ORF">BCL74_0525</name>
</gene>
<dbReference type="Gene3D" id="3.30.70.360">
    <property type="match status" value="1"/>
</dbReference>
<dbReference type="FunFam" id="3.30.70.360:FF:000001">
    <property type="entry name" value="N-acetyldiaminopimelate deacetylase"/>
    <property type="match status" value="1"/>
</dbReference>
<evidence type="ECO:0000313" key="5">
    <source>
        <dbReference type="Proteomes" id="UP000277424"/>
    </source>
</evidence>
<dbReference type="CDD" id="cd05666">
    <property type="entry name" value="M20_Acy1-like"/>
    <property type="match status" value="1"/>
</dbReference>
<dbReference type="PANTHER" id="PTHR11014">
    <property type="entry name" value="PEPTIDASE M20 FAMILY MEMBER"/>
    <property type="match status" value="1"/>
</dbReference>
<comment type="caution">
    <text evidence="4">The sequence shown here is derived from an EMBL/GenBank/DDBJ whole genome shotgun (WGS) entry which is preliminary data.</text>
</comment>
<dbReference type="InterPro" id="IPR017439">
    <property type="entry name" value="Amidohydrolase"/>
</dbReference>
<keyword evidence="1 4" id="KW-0378">Hydrolase</keyword>
<feature type="binding site" evidence="2">
    <location>
        <position position="163"/>
    </location>
    <ligand>
        <name>Mn(2+)</name>
        <dbReference type="ChEBI" id="CHEBI:29035"/>
        <label>2</label>
    </ligand>
</feature>
<keyword evidence="2" id="KW-0464">Manganese</keyword>
<dbReference type="AlphaFoldDB" id="A0A420WP07"/>
<feature type="domain" description="Peptidase M20 dimerisation" evidence="3">
    <location>
        <begin position="187"/>
        <end position="274"/>
    </location>
</feature>
<evidence type="ECO:0000313" key="4">
    <source>
        <dbReference type="EMBL" id="RKQ72757.1"/>
    </source>
</evidence>
<proteinExistence type="predicted"/>
<evidence type="ECO:0000256" key="2">
    <source>
        <dbReference type="PIRSR" id="PIRSR005962-1"/>
    </source>
</evidence>